<organism evidence="1 2">
    <name type="scientific">Candidatus Lloydbacteria bacterium RIFCSPHIGHO2_01_FULL_41_20</name>
    <dbReference type="NCBI Taxonomy" id="1798657"/>
    <lineage>
        <taxon>Bacteria</taxon>
        <taxon>Candidatus Lloydiibacteriota</taxon>
    </lineage>
</organism>
<evidence type="ECO:0000313" key="1">
    <source>
        <dbReference type="EMBL" id="OGZ03735.1"/>
    </source>
</evidence>
<comment type="caution">
    <text evidence="1">The sequence shown here is derived from an EMBL/GenBank/DDBJ whole genome shotgun (WGS) entry which is preliminary data.</text>
</comment>
<protein>
    <submittedName>
        <fullName evidence="1">Uncharacterized protein</fullName>
    </submittedName>
</protein>
<dbReference type="AlphaFoldDB" id="A0A1G2CQS1"/>
<reference evidence="1 2" key="1">
    <citation type="journal article" date="2016" name="Nat. Commun.">
        <title>Thousands of microbial genomes shed light on interconnected biogeochemical processes in an aquifer system.</title>
        <authorList>
            <person name="Anantharaman K."/>
            <person name="Brown C.T."/>
            <person name="Hug L.A."/>
            <person name="Sharon I."/>
            <person name="Castelle C.J."/>
            <person name="Probst A.J."/>
            <person name="Thomas B.C."/>
            <person name="Singh A."/>
            <person name="Wilkins M.J."/>
            <person name="Karaoz U."/>
            <person name="Brodie E.L."/>
            <person name="Williams K.H."/>
            <person name="Hubbard S.S."/>
            <person name="Banfield J.F."/>
        </authorList>
    </citation>
    <scope>NUCLEOTIDE SEQUENCE [LARGE SCALE GENOMIC DNA]</scope>
</reference>
<dbReference type="Proteomes" id="UP000178841">
    <property type="component" value="Unassembled WGS sequence"/>
</dbReference>
<dbReference type="EMBL" id="MHLH01000015">
    <property type="protein sequence ID" value="OGZ03735.1"/>
    <property type="molecule type" value="Genomic_DNA"/>
</dbReference>
<name>A0A1G2CQS1_9BACT</name>
<accession>A0A1G2CQS1</accession>
<evidence type="ECO:0000313" key="2">
    <source>
        <dbReference type="Proteomes" id="UP000178841"/>
    </source>
</evidence>
<sequence length="116" mass="12714">MKKPTFVVCLFLLGFSFVLLGGLSIYNSNSVGVEPRNGTCGDMVDVANWIAKFGPSNESPDTIEIKKTKEMGGCIVRFWYTIVPRTNKVKPRFNPPSSPPTAVAGFSFLSDPFAMM</sequence>
<gene>
    <name evidence="1" type="ORF">A2648_02155</name>
</gene>
<dbReference type="STRING" id="1798657.A2648_02155"/>
<proteinExistence type="predicted"/>